<dbReference type="Proteomes" id="UP001055811">
    <property type="component" value="Linkage Group LG07"/>
</dbReference>
<evidence type="ECO:0000313" key="1">
    <source>
        <dbReference type="EMBL" id="KAI3708719.1"/>
    </source>
</evidence>
<dbReference type="EMBL" id="CM042015">
    <property type="protein sequence ID" value="KAI3708719.1"/>
    <property type="molecule type" value="Genomic_DNA"/>
</dbReference>
<evidence type="ECO:0000313" key="2">
    <source>
        <dbReference type="Proteomes" id="UP001055811"/>
    </source>
</evidence>
<reference evidence="2" key="1">
    <citation type="journal article" date="2022" name="Mol. Ecol. Resour.">
        <title>The genomes of chicory, endive, great burdock and yacon provide insights into Asteraceae palaeo-polyploidization history and plant inulin production.</title>
        <authorList>
            <person name="Fan W."/>
            <person name="Wang S."/>
            <person name="Wang H."/>
            <person name="Wang A."/>
            <person name="Jiang F."/>
            <person name="Liu H."/>
            <person name="Zhao H."/>
            <person name="Xu D."/>
            <person name="Zhang Y."/>
        </authorList>
    </citation>
    <scope>NUCLEOTIDE SEQUENCE [LARGE SCALE GENOMIC DNA]</scope>
    <source>
        <strain evidence="2">cv. Punajuju</strain>
    </source>
</reference>
<sequence>MHEELNPGVIVHNKARLVVRSFRQIEGIDYTEVYASVARLKAIRIFLTYASYMNFTVYQMDVKTAFLYGEVKKGIYVDQPPGFVNSKFPNHVYKLDKALYGLHQAPCAWYTTLTDHLLQHGYTRGTIDQRLFIKRQNSYQIVVQVYVDDIIFGSTSEALCKEFEQVMKKRFEMSSLG</sequence>
<organism evidence="1 2">
    <name type="scientific">Cichorium intybus</name>
    <name type="common">Chicory</name>
    <dbReference type="NCBI Taxonomy" id="13427"/>
    <lineage>
        <taxon>Eukaryota</taxon>
        <taxon>Viridiplantae</taxon>
        <taxon>Streptophyta</taxon>
        <taxon>Embryophyta</taxon>
        <taxon>Tracheophyta</taxon>
        <taxon>Spermatophyta</taxon>
        <taxon>Magnoliopsida</taxon>
        <taxon>eudicotyledons</taxon>
        <taxon>Gunneridae</taxon>
        <taxon>Pentapetalae</taxon>
        <taxon>asterids</taxon>
        <taxon>campanulids</taxon>
        <taxon>Asterales</taxon>
        <taxon>Asteraceae</taxon>
        <taxon>Cichorioideae</taxon>
        <taxon>Cichorieae</taxon>
        <taxon>Cichoriinae</taxon>
        <taxon>Cichorium</taxon>
    </lineage>
</organism>
<protein>
    <submittedName>
        <fullName evidence="1">Uncharacterized protein</fullName>
    </submittedName>
</protein>
<proteinExistence type="predicted"/>
<accession>A0ACB9AER3</accession>
<reference evidence="1 2" key="2">
    <citation type="journal article" date="2022" name="Mol. Ecol. Resour.">
        <title>The genomes of chicory, endive, great burdock and yacon provide insights into Asteraceae paleo-polyploidization history and plant inulin production.</title>
        <authorList>
            <person name="Fan W."/>
            <person name="Wang S."/>
            <person name="Wang H."/>
            <person name="Wang A."/>
            <person name="Jiang F."/>
            <person name="Liu H."/>
            <person name="Zhao H."/>
            <person name="Xu D."/>
            <person name="Zhang Y."/>
        </authorList>
    </citation>
    <scope>NUCLEOTIDE SEQUENCE [LARGE SCALE GENOMIC DNA]</scope>
    <source>
        <strain evidence="2">cv. Punajuju</strain>
        <tissue evidence="1">Leaves</tissue>
    </source>
</reference>
<comment type="caution">
    <text evidence="1">The sequence shown here is derived from an EMBL/GenBank/DDBJ whole genome shotgun (WGS) entry which is preliminary data.</text>
</comment>
<name>A0ACB9AER3_CICIN</name>
<keyword evidence="2" id="KW-1185">Reference proteome</keyword>
<gene>
    <name evidence="1" type="ORF">L2E82_38112</name>
</gene>